<dbReference type="Proteomes" id="UP001500518">
    <property type="component" value="Unassembled WGS sequence"/>
</dbReference>
<comment type="caution">
    <text evidence="2">The sequence shown here is derived from an EMBL/GenBank/DDBJ whole genome shotgun (WGS) entry which is preliminary data.</text>
</comment>
<sequence>MASDLAQILIRGGKKEVRETVTYAIREIVRNIIEHSESEDFTVSAQYYPYKGLVEIAIMDRGKGIRRGLSSNPHLSISSDYEAILKALVLGISGSFYRGMPEEKKTEWSNSGFGLFMTIQICRMGGRFTIGSAGSLITMTKSQKQHVPFGISGTFIVMQMRVSELPRLIGLLRMLAARGERLAKLVKVEADVEASYASKFIMEAG</sequence>
<feature type="domain" description="Histidine kinase/HSP90-like ATPase" evidence="1">
    <location>
        <begin position="19"/>
        <end position="134"/>
    </location>
</feature>
<evidence type="ECO:0000313" key="3">
    <source>
        <dbReference type="Proteomes" id="UP001500518"/>
    </source>
</evidence>
<evidence type="ECO:0000259" key="1">
    <source>
        <dbReference type="Pfam" id="PF02518"/>
    </source>
</evidence>
<dbReference type="InterPro" id="IPR036890">
    <property type="entry name" value="HATPase_C_sf"/>
</dbReference>
<reference evidence="3" key="1">
    <citation type="journal article" date="2019" name="Int. J. Syst. Evol. Microbiol.">
        <title>The Global Catalogue of Microorganisms (GCM) 10K type strain sequencing project: providing services to taxonomists for standard genome sequencing and annotation.</title>
        <authorList>
            <consortium name="The Broad Institute Genomics Platform"/>
            <consortium name="The Broad Institute Genome Sequencing Center for Infectious Disease"/>
            <person name="Wu L."/>
            <person name="Ma J."/>
        </authorList>
    </citation>
    <scope>NUCLEOTIDE SEQUENCE [LARGE SCALE GENOMIC DNA]</scope>
    <source>
        <strain evidence="3">JCM 18014</strain>
    </source>
</reference>
<dbReference type="RefSeq" id="WP_346031640.1">
    <property type="nucleotide sequence ID" value="NZ_BAABHV010000005.1"/>
</dbReference>
<dbReference type="EMBL" id="BAABHV010000005">
    <property type="protein sequence ID" value="GAA5048535.1"/>
    <property type="molecule type" value="Genomic_DNA"/>
</dbReference>
<dbReference type="Pfam" id="PF02518">
    <property type="entry name" value="HATPase_c"/>
    <property type="match status" value="1"/>
</dbReference>
<keyword evidence="3" id="KW-1185">Reference proteome</keyword>
<organism evidence="2 3">
    <name type="scientific">Erythrobacter westpacificensis</name>
    <dbReference type="NCBI Taxonomy" id="1055231"/>
    <lineage>
        <taxon>Bacteria</taxon>
        <taxon>Pseudomonadati</taxon>
        <taxon>Pseudomonadota</taxon>
        <taxon>Alphaproteobacteria</taxon>
        <taxon>Sphingomonadales</taxon>
        <taxon>Erythrobacteraceae</taxon>
        <taxon>Erythrobacter/Porphyrobacter group</taxon>
        <taxon>Erythrobacter</taxon>
    </lineage>
</organism>
<protein>
    <recommendedName>
        <fullName evidence="1">Histidine kinase/HSP90-like ATPase domain-containing protein</fullName>
    </recommendedName>
</protein>
<dbReference type="Gene3D" id="3.30.565.10">
    <property type="entry name" value="Histidine kinase-like ATPase, C-terminal domain"/>
    <property type="match status" value="1"/>
</dbReference>
<proteinExistence type="predicted"/>
<name>A0ABP9K2C1_9SPHN</name>
<gene>
    <name evidence="2" type="ORF">GCM10023208_05810</name>
</gene>
<dbReference type="InterPro" id="IPR003594">
    <property type="entry name" value="HATPase_dom"/>
</dbReference>
<accession>A0ABP9K2C1</accession>
<evidence type="ECO:0000313" key="2">
    <source>
        <dbReference type="EMBL" id="GAA5048535.1"/>
    </source>
</evidence>
<dbReference type="SUPFAM" id="SSF55874">
    <property type="entry name" value="ATPase domain of HSP90 chaperone/DNA topoisomerase II/histidine kinase"/>
    <property type="match status" value="1"/>
</dbReference>